<dbReference type="EMBL" id="JAPFFF010000006">
    <property type="protein sequence ID" value="KAK8888076.1"/>
    <property type="molecule type" value="Genomic_DNA"/>
</dbReference>
<gene>
    <name evidence="2" type="ORF">M9Y10_039136</name>
</gene>
<feature type="region of interest" description="Disordered" evidence="1">
    <location>
        <begin position="191"/>
        <end position="213"/>
    </location>
</feature>
<feature type="region of interest" description="Disordered" evidence="1">
    <location>
        <begin position="383"/>
        <end position="417"/>
    </location>
</feature>
<evidence type="ECO:0000313" key="2">
    <source>
        <dbReference type="EMBL" id="KAK8888076.1"/>
    </source>
</evidence>
<organism evidence="2 3">
    <name type="scientific">Tritrichomonas musculus</name>
    <dbReference type="NCBI Taxonomy" id="1915356"/>
    <lineage>
        <taxon>Eukaryota</taxon>
        <taxon>Metamonada</taxon>
        <taxon>Parabasalia</taxon>
        <taxon>Tritrichomonadida</taxon>
        <taxon>Tritrichomonadidae</taxon>
        <taxon>Tritrichomonas</taxon>
    </lineage>
</organism>
<feature type="compositionally biased region" description="Low complexity" evidence="1">
    <location>
        <begin position="405"/>
        <end position="417"/>
    </location>
</feature>
<feature type="compositionally biased region" description="Low complexity" evidence="1">
    <location>
        <begin position="191"/>
        <end position="207"/>
    </location>
</feature>
<comment type="caution">
    <text evidence="2">The sequence shown here is derived from an EMBL/GenBank/DDBJ whole genome shotgun (WGS) entry which is preliminary data.</text>
</comment>
<accession>A0ABR2KB04</accession>
<protein>
    <submittedName>
        <fullName evidence="2">Uncharacterized protein</fullName>
    </submittedName>
</protein>
<feature type="region of interest" description="Disordered" evidence="1">
    <location>
        <begin position="1"/>
        <end position="35"/>
    </location>
</feature>
<name>A0ABR2KB04_9EUKA</name>
<feature type="region of interest" description="Disordered" evidence="1">
    <location>
        <begin position="83"/>
        <end position="108"/>
    </location>
</feature>
<evidence type="ECO:0000256" key="1">
    <source>
        <dbReference type="SAM" id="MobiDB-lite"/>
    </source>
</evidence>
<reference evidence="2 3" key="1">
    <citation type="submission" date="2024-04" db="EMBL/GenBank/DDBJ databases">
        <title>Tritrichomonas musculus Genome.</title>
        <authorList>
            <person name="Alves-Ferreira E."/>
            <person name="Grigg M."/>
            <person name="Lorenzi H."/>
            <person name="Galac M."/>
        </authorList>
    </citation>
    <scope>NUCLEOTIDE SEQUENCE [LARGE SCALE GENOMIC DNA]</scope>
    <source>
        <strain evidence="2 3">EAF2021</strain>
    </source>
</reference>
<dbReference type="Proteomes" id="UP001470230">
    <property type="component" value="Unassembled WGS sequence"/>
</dbReference>
<proteinExistence type="predicted"/>
<feature type="compositionally biased region" description="Basic and acidic residues" evidence="1">
    <location>
        <begin position="12"/>
        <end position="23"/>
    </location>
</feature>
<feature type="compositionally biased region" description="Polar residues" evidence="1">
    <location>
        <begin position="1"/>
        <end position="11"/>
    </location>
</feature>
<feature type="compositionally biased region" description="Basic and acidic residues" evidence="1">
    <location>
        <begin position="88"/>
        <end position="108"/>
    </location>
</feature>
<evidence type="ECO:0000313" key="3">
    <source>
        <dbReference type="Proteomes" id="UP001470230"/>
    </source>
</evidence>
<sequence length="492" mass="57452">MIQNQNSSSVENLREINESDQVKESNSAALISDDHEYSYNKNDENQSFGMKLGQIQNKSISLMNEIICLEPTVQEISLLQEVPEDSEELPHTSNETEHNDKNNEIKADAEPTRLFGRLSELDEDITGGIVYQPLLTGIISLTNDLSEIKRKLRVIADICIEYLWIDETAYLNELIEAANYFLGSSASNQNNENNESFAPNNYNNSNFRKTGFRRQNPKEEIEKIYNKMDKDLKTNFDKEIEKLNNRRIEELNKIDEEYSMESAKLDEKYQDPSFLSLLPFSKPSKELLDMRYKATRLLKQNRINEATELTNKIKQKEKTEANENSIKLREKYYADDRRLKEQFAIKRHNAELKFKLEESRINNRKKKQTEMYENTISKLKRQIDRDDEYLEQSQTKNQNEKTLNDNDPNGNNFNNLANTRMVKPRTYTTNNIDNSPFLKYGQIEPKAPKMLNRSCDIMILEKMTEELLNNAASSPRKSNINKIFKQQTKGKK</sequence>
<keyword evidence="3" id="KW-1185">Reference proteome</keyword>